<proteinExistence type="predicted"/>
<evidence type="ECO:0000313" key="2">
    <source>
        <dbReference type="EMBL" id="MCI49484.1"/>
    </source>
</evidence>
<dbReference type="Proteomes" id="UP000265520">
    <property type="component" value="Unassembled WGS sequence"/>
</dbReference>
<feature type="compositionally biased region" description="Low complexity" evidence="1">
    <location>
        <begin position="1"/>
        <end position="11"/>
    </location>
</feature>
<evidence type="ECO:0000256" key="1">
    <source>
        <dbReference type="SAM" id="MobiDB-lite"/>
    </source>
</evidence>
<organism evidence="2 3">
    <name type="scientific">Trifolium medium</name>
    <dbReference type="NCBI Taxonomy" id="97028"/>
    <lineage>
        <taxon>Eukaryota</taxon>
        <taxon>Viridiplantae</taxon>
        <taxon>Streptophyta</taxon>
        <taxon>Embryophyta</taxon>
        <taxon>Tracheophyta</taxon>
        <taxon>Spermatophyta</taxon>
        <taxon>Magnoliopsida</taxon>
        <taxon>eudicotyledons</taxon>
        <taxon>Gunneridae</taxon>
        <taxon>Pentapetalae</taxon>
        <taxon>rosids</taxon>
        <taxon>fabids</taxon>
        <taxon>Fabales</taxon>
        <taxon>Fabaceae</taxon>
        <taxon>Papilionoideae</taxon>
        <taxon>50 kb inversion clade</taxon>
        <taxon>NPAAA clade</taxon>
        <taxon>Hologalegina</taxon>
        <taxon>IRL clade</taxon>
        <taxon>Trifolieae</taxon>
        <taxon>Trifolium</taxon>
    </lineage>
</organism>
<comment type="caution">
    <text evidence="2">The sequence shown here is derived from an EMBL/GenBank/DDBJ whole genome shotgun (WGS) entry which is preliminary data.</text>
</comment>
<dbReference type="EMBL" id="LXQA010401879">
    <property type="protein sequence ID" value="MCI49484.1"/>
    <property type="molecule type" value="Genomic_DNA"/>
</dbReference>
<name>A0A392SMS6_9FABA</name>
<evidence type="ECO:0000313" key="3">
    <source>
        <dbReference type="Proteomes" id="UP000265520"/>
    </source>
</evidence>
<protein>
    <submittedName>
        <fullName evidence="2">Uncharacterized protein</fullName>
    </submittedName>
</protein>
<feature type="non-terminal residue" evidence="2">
    <location>
        <position position="28"/>
    </location>
</feature>
<feature type="region of interest" description="Disordered" evidence="1">
    <location>
        <begin position="1"/>
        <end position="28"/>
    </location>
</feature>
<accession>A0A392SMS6</accession>
<sequence length="28" mass="2904">MSKMHPSSSTSPSPPPIVALHHPSPSIP</sequence>
<keyword evidence="3" id="KW-1185">Reference proteome</keyword>
<dbReference type="AlphaFoldDB" id="A0A392SMS6"/>
<reference evidence="2 3" key="1">
    <citation type="journal article" date="2018" name="Front. Plant Sci.">
        <title>Red Clover (Trifolium pratense) and Zigzag Clover (T. medium) - A Picture of Genomic Similarities and Differences.</title>
        <authorList>
            <person name="Dluhosova J."/>
            <person name="Istvanek J."/>
            <person name="Nedelnik J."/>
            <person name="Repkova J."/>
        </authorList>
    </citation>
    <scope>NUCLEOTIDE SEQUENCE [LARGE SCALE GENOMIC DNA]</scope>
    <source>
        <strain evidence="3">cv. 10/8</strain>
        <tissue evidence="2">Leaf</tissue>
    </source>
</reference>